<sequence length="395" mass="42875">MEAAGFLLCSVPCGLKNAALHTVETRRRPLPKRLKSLAALVSLMLAALALPAGHAAAQESAGNGQGGMVVATREAPPFAMKGEDGEWHGIAIDLWRNIAAQRGFDYRFAETDLDSMIDGVADGRYDASVGALTITADREEKVDFTQPFYTTGFGIAVRKSPTVWLSLVQNFFTWGFFKAVLALSALLLLVGFLFWLAERKHNTEEFADGPRGIFSGFWFSAVTMTTVGYGDKAPRTVPGKLIALVWMFTAIIIISTFTGMIASSLTAGRLAGAIAGPDDLDSVTVGSISDTATDDWLRRERIAFSGYPSVEAGLTALHDGEIDAFVYDAPLLRYLVRKGDAKDLRLLPGTFGRQDYGIALKQGSEMRESIDIALLRQIRSSEWHEGIAQTLGQRD</sequence>
<evidence type="ECO:0000259" key="12">
    <source>
        <dbReference type="SMART" id="SM00079"/>
    </source>
</evidence>
<feature type="transmembrane region" description="Helical" evidence="10">
    <location>
        <begin position="241"/>
        <end position="262"/>
    </location>
</feature>
<dbReference type="SUPFAM" id="SSF81324">
    <property type="entry name" value="Voltage-gated potassium channels"/>
    <property type="match status" value="1"/>
</dbReference>
<evidence type="ECO:0000256" key="5">
    <source>
        <dbReference type="ARBA" id="ARBA00023065"/>
    </source>
</evidence>
<evidence type="ECO:0000313" key="14">
    <source>
        <dbReference type="Proteomes" id="UP000605099"/>
    </source>
</evidence>
<proteinExistence type="predicted"/>
<feature type="transmembrane region" description="Helical" evidence="10">
    <location>
        <begin position="171"/>
        <end position="197"/>
    </location>
</feature>
<dbReference type="SMART" id="SM00062">
    <property type="entry name" value="PBPb"/>
    <property type="match status" value="1"/>
</dbReference>
<keyword evidence="6 10" id="KW-0472">Membrane</keyword>
<keyword evidence="9" id="KW-0407">Ion channel</keyword>
<keyword evidence="8" id="KW-0325">Glycoprotein</keyword>
<evidence type="ECO:0000313" key="13">
    <source>
        <dbReference type="EMBL" id="GGN47144.1"/>
    </source>
</evidence>
<dbReference type="PANTHER" id="PTHR18966">
    <property type="entry name" value="IONOTROPIC GLUTAMATE RECEPTOR"/>
    <property type="match status" value="1"/>
</dbReference>
<accession>A0ABQ2JJC8</accession>
<comment type="caution">
    <text evidence="13">The sequence shown here is derived from an EMBL/GenBank/DDBJ whole genome shotgun (WGS) entry which is preliminary data.</text>
</comment>
<dbReference type="EMBL" id="BMLK01000006">
    <property type="protein sequence ID" value="GGN47144.1"/>
    <property type="molecule type" value="Genomic_DNA"/>
</dbReference>
<dbReference type="InterPro" id="IPR001638">
    <property type="entry name" value="Solute-binding_3/MltF_N"/>
</dbReference>
<feature type="domain" description="Solute-binding protein family 3/N-terminal" evidence="11">
    <location>
        <begin position="67"/>
        <end position="394"/>
    </location>
</feature>
<dbReference type="InterPro" id="IPR001320">
    <property type="entry name" value="Iontro_rcpt_C"/>
</dbReference>
<evidence type="ECO:0000256" key="4">
    <source>
        <dbReference type="ARBA" id="ARBA00022989"/>
    </source>
</evidence>
<dbReference type="Gene3D" id="3.40.190.10">
    <property type="entry name" value="Periplasmic binding protein-like II"/>
    <property type="match status" value="2"/>
</dbReference>
<dbReference type="InterPro" id="IPR015683">
    <property type="entry name" value="Ionotropic_Glu_rcpt"/>
</dbReference>
<dbReference type="SMART" id="SM00079">
    <property type="entry name" value="PBPe"/>
    <property type="match status" value="1"/>
</dbReference>
<keyword evidence="5" id="KW-0406">Ion transport</keyword>
<dbReference type="Pfam" id="PF00060">
    <property type="entry name" value="Lig_chan"/>
    <property type="match status" value="1"/>
</dbReference>
<keyword evidence="14" id="KW-1185">Reference proteome</keyword>
<keyword evidence="4 10" id="KW-1133">Transmembrane helix</keyword>
<dbReference type="SUPFAM" id="SSF53850">
    <property type="entry name" value="Periplasmic binding protein-like II"/>
    <property type="match status" value="1"/>
</dbReference>
<dbReference type="Gene3D" id="1.10.287.70">
    <property type="match status" value="1"/>
</dbReference>
<feature type="domain" description="Ionotropic glutamate receptor C-terminal" evidence="12">
    <location>
        <begin position="67"/>
        <end position="386"/>
    </location>
</feature>
<evidence type="ECO:0000256" key="1">
    <source>
        <dbReference type="ARBA" id="ARBA00004141"/>
    </source>
</evidence>
<keyword evidence="3 10" id="KW-0812">Transmembrane</keyword>
<evidence type="ECO:0000256" key="9">
    <source>
        <dbReference type="ARBA" id="ARBA00023303"/>
    </source>
</evidence>
<gene>
    <name evidence="13" type="ORF">GCM10011349_15040</name>
</gene>
<evidence type="ECO:0000256" key="3">
    <source>
        <dbReference type="ARBA" id="ARBA00022692"/>
    </source>
</evidence>
<dbReference type="Pfam" id="PF00497">
    <property type="entry name" value="SBP_bac_3"/>
    <property type="match status" value="1"/>
</dbReference>
<evidence type="ECO:0000259" key="11">
    <source>
        <dbReference type="SMART" id="SM00062"/>
    </source>
</evidence>
<evidence type="ECO:0000256" key="2">
    <source>
        <dbReference type="ARBA" id="ARBA00022448"/>
    </source>
</evidence>
<comment type="subcellular location">
    <subcellularLocation>
        <location evidence="1">Membrane</location>
        <topology evidence="1">Multi-pass membrane protein</topology>
    </subcellularLocation>
</comment>
<evidence type="ECO:0000256" key="8">
    <source>
        <dbReference type="ARBA" id="ARBA00023180"/>
    </source>
</evidence>
<name>A0ABQ2JJC8_9SPHN</name>
<feature type="transmembrane region" description="Helical" evidence="10">
    <location>
        <begin position="36"/>
        <end position="57"/>
    </location>
</feature>
<reference evidence="14" key="1">
    <citation type="journal article" date="2019" name="Int. J. Syst. Evol. Microbiol.">
        <title>The Global Catalogue of Microorganisms (GCM) 10K type strain sequencing project: providing services to taxonomists for standard genome sequencing and annotation.</title>
        <authorList>
            <consortium name="The Broad Institute Genomics Platform"/>
            <consortium name="The Broad Institute Genome Sequencing Center for Infectious Disease"/>
            <person name="Wu L."/>
            <person name="Ma J."/>
        </authorList>
    </citation>
    <scope>NUCLEOTIDE SEQUENCE [LARGE SCALE GENOMIC DNA]</scope>
    <source>
        <strain evidence="14">CGMCC 1.6784</strain>
    </source>
</reference>
<evidence type="ECO:0000256" key="6">
    <source>
        <dbReference type="ARBA" id="ARBA00023136"/>
    </source>
</evidence>
<feature type="transmembrane region" description="Helical" evidence="10">
    <location>
        <begin position="209"/>
        <end position="229"/>
    </location>
</feature>
<keyword evidence="7" id="KW-0675">Receptor</keyword>
<evidence type="ECO:0000256" key="7">
    <source>
        <dbReference type="ARBA" id="ARBA00023170"/>
    </source>
</evidence>
<protein>
    <submittedName>
        <fullName evidence="13">Amino acid ABC transporter substrate-binding protein</fullName>
    </submittedName>
</protein>
<organism evidence="13 14">
    <name type="scientific">Novosphingobium indicum</name>
    <dbReference type="NCBI Taxonomy" id="462949"/>
    <lineage>
        <taxon>Bacteria</taxon>
        <taxon>Pseudomonadati</taxon>
        <taxon>Pseudomonadota</taxon>
        <taxon>Alphaproteobacteria</taxon>
        <taxon>Sphingomonadales</taxon>
        <taxon>Sphingomonadaceae</taxon>
        <taxon>Novosphingobium</taxon>
    </lineage>
</organism>
<evidence type="ECO:0000256" key="10">
    <source>
        <dbReference type="SAM" id="Phobius"/>
    </source>
</evidence>
<keyword evidence="2" id="KW-0813">Transport</keyword>
<dbReference type="Proteomes" id="UP000605099">
    <property type="component" value="Unassembled WGS sequence"/>
</dbReference>